<dbReference type="Pfam" id="PF13460">
    <property type="entry name" value="NAD_binding_10"/>
    <property type="match status" value="1"/>
</dbReference>
<reference evidence="2" key="2">
    <citation type="submission" date="2021-09" db="EMBL/GenBank/DDBJ databases">
        <authorList>
            <person name="Gilroy R."/>
        </authorList>
    </citation>
    <scope>NUCLEOTIDE SEQUENCE</scope>
    <source>
        <strain evidence="2">CHK173-2145</strain>
    </source>
</reference>
<evidence type="ECO:0000313" key="3">
    <source>
        <dbReference type="Proteomes" id="UP000721920"/>
    </source>
</evidence>
<dbReference type="InterPro" id="IPR036291">
    <property type="entry name" value="NAD(P)-bd_dom_sf"/>
</dbReference>
<evidence type="ECO:0000259" key="1">
    <source>
        <dbReference type="Pfam" id="PF13460"/>
    </source>
</evidence>
<dbReference type="EMBL" id="DYXN01000013">
    <property type="protein sequence ID" value="HJE86128.1"/>
    <property type="molecule type" value="Genomic_DNA"/>
</dbReference>
<dbReference type="CDD" id="cd05243">
    <property type="entry name" value="SDR_a5"/>
    <property type="match status" value="1"/>
</dbReference>
<dbReference type="AlphaFoldDB" id="A0A921EZ42"/>
<gene>
    <name evidence="2" type="ORF">K8U88_00950</name>
</gene>
<comment type="caution">
    <text evidence="2">The sequence shown here is derived from an EMBL/GenBank/DDBJ whole genome shotgun (WGS) entry which is preliminary data.</text>
</comment>
<name>A0A921EZ42_9LACO</name>
<dbReference type="Proteomes" id="UP000721920">
    <property type="component" value="Unassembled WGS sequence"/>
</dbReference>
<dbReference type="PANTHER" id="PTHR15020:SF50">
    <property type="entry name" value="UPF0659 PROTEIN YMR090W"/>
    <property type="match status" value="1"/>
</dbReference>
<feature type="domain" description="NAD(P)-binding" evidence="1">
    <location>
        <begin position="7"/>
        <end position="183"/>
    </location>
</feature>
<dbReference type="SUPFAM" id="SSF51735">
    <property type="entry name" value="NAD(P)-binding Rossmann-fold domains"/>
    <property type="match status" value="1"/>
</dbReference>
<proteinExistence type="predicted"/>
<protein>
    <submittedName>
        <fullName evidence="2">SDR family oxidoreductase</fullName>
    </submittedName>
</protein>
<sequence length="206" mass="22286">MKLFVVGATGRVGQALVERLRQAGHEVFAGSRKPQAGDDQVFFDLHDQPRDLASALQGMAAVYFVAGSRGKDLLQTDLNGAVNVMKAAELAGVKRFIQLSSAYDLQPERWSEGYLKGLTNYNIAKYFADDWLIHRTTLDYTILQPGVLTETPATGLVSLDEETLGENPLADVAAVLANLIDAPQTIGKVIMMKSGHTPITTALAEI</sequence>
<accession>A0A921EZ42</accession>
<reference evidence="2" key="1">
    <citation type="journal article" date="2021" name="PeerJ">
        <title>Extensive microbial diversity within the chicken gut microbiome revealed by metagenomics and culture.</title>
        <authorList>
            <person name="Gilroy R."/>
            <person name="Ravi A."/>
            <person name="Getino M."/>
            <person name="Pursley I."/>
            <person name="Horton D.L."/>
            <person name="Alikhan N.F."/>
            <person name="Baker D."/>
            <person name="Gharbi K."/>
            <person name="Hall N."/>
            <person name="Watson M."/>
            <person name="Adriaenssens E.M."/>
            <person name="Foster-Nyarko E."/>
            <person name="Jarju S."/>
            <person name="Secka A."/>
            <person name="Antonio M."/>
            <person name="Oren A."/>
            <person name="Chaudhuri R.R."/>
            <person name="La Ragione R."/>
            <person name="Hildebrand F."/>
            <person name="Pallen M.J."/>
        </authorList>
    </citation>
    <scope>NUCLEOTIDE SEQUENCE</scope>
    <source>
        <strain evidence="2">CHK173-2145</strain>
    </source>
</reference>
<dbReference type="Gene3D" id="3.40.50.720">
    <property type="entry name" value="NAD(P)-binding Rossmann-like Domain"/>
    <property type="match status" value="1"/>
</dbReference>
<evidence type="ECO:0000313" key="2">
    <source>
        <dbReference type="EMBL" id="HJE86128.1"/>
    </source>
</evidence>
<dbReference type="PANTHER" id="PTHR15020">
    <property type="entry name" value="FLAVIN REDUCTASE-RELATED"/>
    <property type="match status" value="1"/>
</dbReference>
<dbReference type="InterPro" id="IPR016040">
    <property type="entry name" value="NAD(P)-bd_dom"/>
</dbReference>
<organism evidence="2 3">
    <name type="scientific">Levilactobacillus hammesii</name>
    <dbReference type="NCBI Taxonomy" id="267633"/>
    <lineage>
        <taxon>Bacteria</taxon>
        <taxon>Bacillati</taxon>
        <taxon>Bacillota</taxon>
        <taxon>Bacilli</taxon>
        <taxon>Lactobacillales</taxon>
        <taxon>Lactobacillaceae</taxon>
        <taxon>Levilactobacillus</taxon>
    </lineage>
</organism>